<dbReference type="GO" id="GO:0038023">
    <property type="term" value="F:signaling receptor activity"/>
    <property type="evidence" value="ECO:0007669"/>
    <property type="project" value="InterPro"/>
</dbReference>
<dbReference type="InterPro" id="IPR000531">
    <property type="entry name" value="Beta-barrel_TonB"/>
</dbReference>
<dbReference type="InterPro" id="IPR039426">
    <property type="entry name" value="TonB-dep_rcpt-like"/>
</dbReference>
<evidence type="ECO:0000256" key="17">
    <source>
        <dbReference type="SAM" id="SignalP"/>
    </source>
</evidence>
<evidence type="ECO:0000256" key="3">
    <source>
        <dbReference type="ARBA" id="ARBA00022448"/>
    </source>
</evidence>
<dbReference type="Pfam" id="PF00593">
    <property type="entry name" value="TonB_dep_Rec_b-barrel"/>
    <property type="match status" value="1"/>
</dbReference>
<evidence type="ECO:0000256" key="12">
    <source>
        <dbReference type="ARBA" id="ARBA00023170"/>
    </source>
</evidence>
<evidence type="ECO:0000256" key="13">
    <source>
        <dbReference type="ARBA" id="ARBA00023237"/>
    </source>
</evidence>
<dbReference type="InterPro" id="IPR037066">
    <property type="entry name" value="Plug_dom_sf"/>
</dbReference>
<keyword evidence="4 14" id="KW-1134">Transmembrane beta strand</keyword>
<evidence type="ECO:0000256" key="15">
    <source>
        <dbReference type="PROSITE-ProRule" id="PRU10144"/>
    </source>
</evidence>
<evidence type="ECO:0000259" key="18">
    <source>
        <dbReference type="Pfam" id="PF00593"/>
    </source>
</evidence>
<organism evidence="20 21">
    <name type="scientific">Allofranklinella schreckenbergeri</name>
    <dbReference type="NCBI Taxonomy" id="1076744"/>
    <lineage>
        <taxon>Bacteria</taxon>
        <taxon>Pseudomonadati</taxon>
        <taxon>Pseudomonadota</taxon>
        <taxon>Betaproteobacteria</taxon>
        <taxon>Burkholderiales</taxon>
        <taxon>Comamonadaceae</taxon>
        <taxon>Allofranklinella</taxon>
    </lineage>
</organism>
<dbReference type="InterPro" id="IPR012910">
    <property type="entry name" value="Plug_dom"/>
</dbReference>
<evidence type="ECO:0000256" key="5">
    <source>
        <dbReference type="ARBA" id="ARBA00022496"/>
    </source>
</evidence>
<evidence type="ECO:0000313" key="21">
    <source>
        <dbReference type="Proteomes" id="UP000267521"/>
    </source>
</evidence>
<dbReference type="Pfam" id="PF07715">
    <property type="entry name" value="Plug"/>
    <property type="match status" value="1"/>
</dbReference>
<evidence type="ECO:0000313" key="20">
    <source>
        <dbReference type="EMBL" id="RMX01441.1"/>
    </source>
</evidence>
<accession>A0A3M6QFJ4</accession>
<evidence type="ECO:0000256" key="6">
    <source>
        <dbReference type="ARBA" id="ARBA00022692"/>
    </source>
</evidence>
<keyword evidence="6 14" id="KW-0812">Transmembrane</keyword>
<dbReference type="PROSITE" id="PS52016">
    <property type="entry name" value="TONB_DEPENDENT_REC_3"/>
    <property type="match status" value="1"/>
</dbReference>
<evidence type="ECO:0000256" key="10">
    <source>
        <dbReference type="ARBA" id="ARBA00023077"/>
    </source>
</evidence>
<feature type="chain" id="PRO_5018258345" evidence="17">
    <location>
        <begin position="42"/>
        <end position="769"/>
    </location>
</feature>
<keyword evidence="7 17" id="KW-0732">Signal</keyword>
<evidence type="ECO:0000259" key="19">
    <source>
        <dbReference type="Pfam" id="PF07715"/>
    </source>
</evidence>
<evidence type="ECO:0000256" key="2">
    <source>
        <dbReference type="ARBA" id="ARBA00009810"/>
    </source>
</evidence>
<dbReference type="InterPro" id="IPR010105">
    <property type="entry name" value="TonB_sidphr_rcpt"/>
</dbReference>
<keyword evidence="10 16" id="KW-0798">TonB box</keyword>
<proteinExistence type="inferred from homology"/>
<dbReference type="Gene3D" id="2.170.130.10">
    <property type="entry name" value="TonB-dependent receptor, plug domain"/>
    <property type="match status" value="1"/>
</dbReference>
<feature type="domain" description="TonB-dependent receptor plug" evidence="19">
    <location>
        <begin position="110"/>
        <end position="211"/>
    </location>
</feature>
<keyword evidence="9" id="KW-0406">Ion transport</keyword>
<evidence type="ECO:0000256" key="7">
    <source>
        <dbReference type="ARBA" id="ARBA00022729"/>
    </source>
</evidence>
<dbReference type="PANTHER" id="PTHR32552">
    <property type="entry name" value="FERRICHROME IRON RECEPTOR-RELATED"/>
    <property type="match status" value="1"/>
</dbReference>
<keyword evidence="3 14" id="KW-0813">Transport</keyword>
<keyword evidence="8" id="KW-0408">Iron</keyword>
<feature type="domain" description="TonB-dependent receptor-like beta-barrel" evidence="18">
    <location>
        <begin position="290"/>
        <end position="738"/>
    </location>
</feature>
<dbReference type="EMBL" id="RDQM01000001">
    <property type="protein sequence ID" value="RMX01441.1"/>
    <property type="molecule type" value="Genomic_DNA"/>
</dbReference>
<keyword evidence="13 14" id="KW-0998">Cell outer membrane</keyword>
<evidence type="ECO:0000256" key="16">
    <source>
        <dbReference type="RuleBase" id="RU003357"/>
    </source>
</evidence>
<dbReference type="GO" id="GO:0009279">
    <property type="term" value="C:cell outer membrane"/>
    <property type="evidence" value="ECO:0007669"/>
    <property type="project" value="UniProtKB-SubCell"/>
</dbReference>
<dbReference type="PANTHER" id="PTHR32552:SF74">
    <property type="entry name" value="HYDROXAMATE SIDEROPHORE RECEPTOR FHUE"/>
    <property type="match status" value="1"/>
</dbReference>
<feature type="short sequence motif" description="TonB C-terminal box" evidence="15">
    <location>
        <begin position="752"/>
        <end position="769"/>
    </location>
</feature>
<sequence>MSPTFAAFPSMHPAPPVPPAARRLSALACACACLAAGAAWAQADQSAASPAMPSLASPQQRIGAQTPDDQASVAGVLQAVTVTGSFLTTEGTPSYTATLTNSTTGMAQELKDSTQSVSIITNRRMQDQPELGRIIDVIGNATGLSLQQSETNRFSISSRGMNVSSVSYDGVTTYYDTRFNFGDNLMDTALYDRVEVVRGATGFMTGPGNPSASINLVRKRASYRGPGVQGSAALGLGSWQLRRGQLDASTALTTDGSVRARLVGAAQHRNGFLHRHGEQRHVLFGTLEADLGAATQLRLGADWQRNRSHGVMSGGLPLFYSDGSLTHFDRATNIAPRWAEDHNHNRSAYVVASHQFASGWKAETSYTHASAKRDFDNTYAFGSPAPLTHTGLQTSAMNRILGSRVQSSWDGKLNGHFDAWGRTHFVRLNASFNRNRYHNAYHAPLPGQLPRTWGDFTQPGFDLPAPQYQSESFTTQRGTRTQYALSGITELSVTDALALTLGLRLSRYQVRDDSFGPYFKPHNQRLSQPSRYLALSYKLTPEHSLYTSYTDIFQPQTAMDASGAYLEPVMGRNYEVGFKSGLYGGRLNTAIALFEIRRDNVAIATGDTGPGGQAIYRPVDGARTRGLDAEISGAITPRWNVQAGLTTFVAHDAQGQRISRESANRSFKLFTTYTFAGSALHNLTIGGGLNWYGPTLRSVRNPARQSVDIRQPSRAIASLMLQYRLHPQAMLSLHVNNLFNQRYYTSYGAFTQYQWGTPRNVQLGFNYSF</sequence>
<dbReference type="SUPFAM" id="SSF56935">
    <property type="entry name" value="Porins"/>
    <property type="match status" value="1"/>
</dbReference>
<comment type="subcellular location">
    <subcellularLocation>
        <location evidence="1 14">Cell outer membrane</location>
        <topology evidence="1 14">Multi-pass membrane protein</topology>
    </subcellularLocation>
</comment>
<evidence type="ECO:0000256" key="14">
    <source>
        <dbReference type="PROSITE-ProRule" id="PRU01360"/>
    </source>
</evidence>
<evidence type="ECO:0000256" key="1">
    <source>
        <dbReference type="ARBA" id="ARBA00004571"/>
    </source>
</evidence>
<dbReference type="InterPro" id="IPR036942">
    <property type="entry name" value="Beta-barrel_TonB_sf"/>
</dbReference>
<keyword evidence="11 14" id="KW-0472">Membrane</keyword>
<dbReference type="CDD" id="cd01347">
    <property type="entry name" value="ligand_gated_channel"/>
    <property type="match status" value="1"/>
</dbReference>
<dbReference type="GO" id="GO:0015891">
    <property type="term" value="P:siderophore transport"/>
    <property type="evidence" value="ECO:0007669"/>
    <property type="project" value="InterPro"/>
</dbReference>
<keyword evidence="12 20" id="KW-0675">Receptor</keyword>
<dbReference type="InterPro" id="IPR010917">
    <property type="entry name" value="TonB_rcpt_CS"/>
</dbReference>
<protein>
    <submittedName>
        <fullName evidence="20">TonB-dependent siderophore receptor</fullName>
    </submittedName>
</protein>
<dbReference type="Gene3D" id="2.40.170.20">
    <property type="entry name" value="TonB-dependent receptor, beta-barrel domain"/>
    <property type="match status" value="1"/>
</dbReference>
<keyword evidence="5" id="KW-0410">Iron transport</keyword>
<evidence type="ECO:0000256" key="9">
    <source>
        <dbReference type="ARBA" id="ARBA00023065"/>
    </source>
</evidence>
<evidence type="ECO:0000256" key="4">
    <source>
        <dbReference type="ARBA" id="ARBA00022452"/>
    </source>
</evidence>
<comment type="similarity">
    <text evidence="2 14 16">Belongs to the TonB-dependent receptor family.</text>
</comment>
<comment type="caution">
    <text evidence="20">The sequence shown here is derived from an EMBL/GenBank/DDBJ whole genome shotgun (WGS) entry which is preliminary data.</text>
</comment>
<dbReference type="PROSITE" id="PS01156">
    <property type="entry name" value="TONB_DEPENDENT_REC_2"/>
    <property type="match status" value="1"/>
</dbReference>
<gene>
    <name evidence="20" type="ORF">EBQ26_01320</name>
</gene>
<evidence type="ECO:0000256" key="11">
    <source>
        <dbReference type="ARBA" id="ARBA00023136"/>
    </source>
</evidence>
<dbReference type="NCBIfam" id="TIGR01783">
    <property type="entry name" value="TonB-siderophor"/>
    <property type="match status" value="1"/>
</dbReference>
<dbReference type="Proteomes" id="UP000267521">
    <property type="component" value="Unassembled WGS sequence"/>
</dbReference>
<name>A0A3M6QFJ4_9BURK</name>
<feature type="signal peptide" evidence="17">
    <location>
        <begin position="1"/>
        <end position="41"/>
    </location>
</feature>
<dbReference type="AlphaFoldDB" id="A0A3M6QFJ4"/>
<reference evidence="20 21" key="1">
    <citation type="submission" date="2018-10" db="EMBL/GenBank/DDBJ databases">
        <title>Comamonadaceae CDC group NO-1 genome sequencing and assembly.</title>
        <authorList>
            <person name="Bernier A.-M."/>
            <person name="Bernard K."/>
        </authorList>
    </citation>
    <scope>NUCLEOTIDE SEQUENCE [LARGE SCALE GENOMIC DNA]</scope>
    <source>
        <strain evidence="20 21">NML970147</strain>
    </source>
</reference>
<dbReference type="GO" id="GO:0015344">
    <property type="term" value="F:siderophore uptake transmembrane transporter activity"/>
    <property type="evidence" value="ECO:0007669"/>
    <property type="project" value="TreeGrafter"/>
</dbReference>
<evidence type="ECO:0000256" key="8">
    <source>
        <dbReference type="ARBA" id="ARBA00023004"/>
    </source>
</evidence>